<evidence type="ECO:0000256" key="1">
    <source>
        <dbReference type="ARBA" id="ARBA00004651"/>
    </source>
</evidence>
<comment type="subcellular location">
    <subcellularLocation>
        <location evidence="1">Cell membrane</location>
        <topology evidence="1">Multi-pass membrane protein</topology>
    </subcellularLocation>
</comment>
<evidence type="ECO:0000256" key="4">
    <source>
        <dbReference type="ARBA" id="ARBA00022989"/>
    </source>
</evidence>
<dbReference type="PANTHER" id="PTHR39087">
    <property type="entry name" value="UPF0104 MEMBRANE PROTEIN MJ1595"/>
    <property type="match status" value="1"/>
</dbReference>
<keyword evidence="2" id="KW-1003">Cell membrane</keyword>
<gene>
    <name evidence="7" type="ORF">VT52_017950</name>
</gene>
<evidence type="ECO:0000256" key="6">
    <source>
        <dbReference type="SAM" id="Phobius"/>
    </source>
</evidence>
<protein>
    <recommendedName>
        <fullName evidence="9">TIGR00374 family protein</fullName>
    </recommendedName>
</protein>
<evidence type="ECO:0000256" key="3">
    <source>
        <dbReference type="ARBA" id="ARBA00022692"/>
    </source>
</evidence>
<proteinExistence type="predicted"/>
<evidence type="ECO:0000256" key="5">
    <source>
        <dbReference type="ARBA" id="ARBA00023136"/>
    </source>
</evidence>
<keyword evidence="3 6" id="KW-0812">Transmembrane</keyword>
<feature type="transmembrane region" description="Helical" evidence="6">
    <location>
        <begin position="147"/>
        <end position="169"/>
    </location>
</feature>
<feature type="transmembrane region" description="Helical" evidence="6">
    <location>
        <begin position="34"/>
        <end position="58"/>
    </location>
</feature>
<accession>A0A1J4PZX3</accession>
<reference evidence="7" key="1">
    <citation type="submission" date="2016-10" db="EMBL/GenBank/DDBJ databases">
        <title>Genome sequence of Streptomyces malaysiense MUSC 136.</title>
        <authorList>
            <person name="Lee L.-H."/>
            <person name="Ser H.-L."/>
        </authorList>
    </citation>
    <scope>NUCLEOTIDE SEQUENCE [LARGE SCALE GENOMIC DNA]</scope>
    <source>
        <strain evidence="7">MUSC 136</strain>
    </source>
</reference>
<evidence type="ECO:0008006" key="9">
    <source>
        <dbReference type="Google" id="ProtNLM"/>
    </source>
</evidence>
<organism evidence="7 8">
    <name type="scientific">Streptomyces malaysiense</name>
    <dbReference type="NCBI Taxonomy" id="1428626"/>
    <lineage>
        <taxon>Bacteria</taxon>
        <taxon>Bacillati</taxon>
        <taxon>Actinomycetota</taxon>
        <taxon>Actinomycetes</taxon>
        <taxon>Kitasatosporales</taxon>
        <taxon>Streptomycetaceae</taxon>
        <taxon>Streptomyces</taxon>
    </lineage>
</organism>
<evidence type="ECO:0000313" key="8">
    <source>
        <dbReference type="Proteomes" id="UP000034838"/>
    </source>
</evidence>
<dbReference type="Proteomes" id="UP000034838">
    <property type="component" value="Unassembled WGS sequence"/>
</dbReference>
<dbReference type="InterPro" id="IPR022791">
    <property type="entry name" value="L-PG_synthase/AglD"/>
</dbReference>
<keyword evidence="4 6" id="KW-1133">Transmembrane helix</keyword>
<evidence type="ECO:0000313" key="7">
    <source>
        <dbReference type="EMBL" id="OIK26266.1"/>
    </source>
</evidence>
<dbReference type="AlphaFoldDB" id="A0A1J4PZX3"/>
<feature type="transmembrane region" description="Helical" evidence="6">
    <location>
        <begin position="212"/>
        <end position="237"/>
    </location>
</feature>
<comment type="caution">
    <text evidence="7">The sequence shown here is derived from an EMBL/GenBank/DDBJ whole genome shotgun (WGS) entry which is preliminary data.</text>
</comment>
<dbReference type="EMBL" id="LBDA02000039">
    <property type="protein sequence ID" value="OIK26266.1"/>
    <property type="molecule type" value="Genomic_DNA"/>
</dbReference>
<keyword evidence="5 6" id="KW-0472">Membrane</keyword>
<evidence type="ECO:0000256" key="2">
    <source>
        <dbReference type="ARBA" id="ARBA00022475"/>
    </source>
</evidence>
<dbReference type="NCBIfam" id="TIGR00374">
    <property type="entry name" value="flippase-like domain"/>
    <property type="match status" value="1"/>
</dbReference>
<sequence length="334" mass="35191">MASGLVLAAAAVVALSRRHELAEAYHLIARVRLPGVAAAVALEAASVVCFAAGPRWLLRAGGVRWSLRGMTCATVAANALAGTLPGGAAFSAAWLSQYMSRRGAGQPLALAVLVAAGMASALSLFLLLVLGLVVMGPSGPGTFVRPVVEVLLLASAVGLVLLGLSRWAVFRHVLCRVWTYAGTRYGRVRRLESDLNGLVGQARRVRPGLLPWLWPILFALLNWTFDAACLAAGMWALGIGVPWRGLLFCYALTQLAGSLRLTPGSLGIAEATLSVLLALHGLAPGQAIAAAFLYRIVSYWALQPIGWACWIGLSLGRTRSAGEGKPPPHCRIRH</sequence>
<dbReference type="GO" id="GO:0005886">
    <property type="term" value="C:plasma membrane"/>
    <property type="evidence" value="ECO:0007669"/>
    <property type="project" value="UniProtKB-SubCell"/>
</dbReference>
<name>A0A1J4PZX3_9ACTN</name>
<keyword evidence="8" id="KW-1185">Reference proteome</keyword>
<dbReference type="PANTHER" id="PTHR39087:SF2">
    <property type="entry name" value="UPF0104 MEMBRANE PROTEIN MJ1595"/>
    <property type="match status" value="1"/>
</dbReference>
<dbReference type="Pfam" id="PF03706">
    <property type="entry name" value="LPG_synthase_TM"/>
    <property type="match status" value="1"/>
</dbReference>
<feature type="transmembrane region" description="Helical" evidence="6">
    <location>
        <begin position="108"/>
        <end position="135"/>
    </location>
</feature>